<dbReference type="Proteomes" id="UP000578531">
    <property type="component" value="Unassembled WGS sequence"/>
</dbReference>
<dbReference type="OrthoDB" id="62952at2759"/>
<gene>
    <name evidence="1" type="ORF">HO173_013381</name>
</gene>
<dbReference type="EMBL" id="JACCJC010000148">
    <property type="protein sequence ID" value="KAF6222521.1"/>
    <property type="molecule type" value="Genomic_DNA"/>
</dbReference>
<dbReference type="GeneID" id="59295005"/>
<proteinExistence type="predicted"/>
<sequence length="262" mass="30603">MPWVHGDDYTMQKNAELKHLLLLRRLPYSGTKAKMTSRLIAHDLHHPFPFQKLPPEIRNEIYTLVASQDVLDFPGSKQPGKGHTEGLEGFSRFEGLMVNSSLFRACEQTRAEGLMIFYGYHHFELAVEHGGCFLAILLWLQNIGHFGRKNIRHLNISYVTKCSSLDMRHMDQIHEKLSDQATVTYTSHDYPGLLWKIGDLYERRNYRRVPVFRIGGADGEITTYRYTINFDDLYRGWGRLQYSLVFYPGKSWFGQRTTRCRH</sequence>
<dbReference type="InterPro" id="IPR036361">
    <property type="entry name" value="SAP_dom_sf"/>
</dbReference>
<keyword evidence="2" id="KW-1185">Reference proteome</keyword>
<comment type="caution">
    <text evidence="1">The sequence shown here is derived from an EMBL/GenBank/DDBJ whole genome shotgun (WGS) entry which is preliminary data.</text>
</comment>
<reference evidence="1 2" key="1">
    <citation type="journal article" date="2020" name="Genomics">
        <title>Complete, high-quality genomes from long-read metagenomic sequencing of two wolf lichen thalli reveals enigmatic genome architecture.</title>
        <authorList>
            <person name="McKenzie S.K."/>
            <person name="Walston R.F."/>
            <person name="Allen J.L."/>
        </authorList>
    </citation>
    <scope>NUCLEOTIDE SEQUENCE [LARGE SCALE GENOMIC DNA]</scope>
    <source>
        <strain evidence="1">WasteWater2</strain>
    </source>
</reference>
<dbReference type="Gene3D" id="1.10.720.30">
    <property type="entry name" value="SAP domain"/>
    <property type="match status" value="1"/>
</dbReference>
<name>A0A8H6CFY6_9LECA</name>
<dbReference type="RefSeq" id="XP_037157906.1">
    <property type="nucleotide sequence ID" value="XM_037315201.1"/>
</dbReference>
<organism evidence="1 2">
    <name type="scientific">Letharia columbiana</name>
    <dbReference type="NCBI Taxonomy" id="112416"/>
    <lineage>
        <taxon>Eukaryota</taxon>
        <taxon>Fungi</taxon>
        <taxon>Dikarya</taxon>
        <taxon>Ascomycota</taxon>
        <taxon>Pezizomycotina</taxon>
        <taxon>Lecanoromycetes</taxon>
        <taxon>OSLEUM clade</taxon>
        <taxon>Lecanoromycetidae</taxon>
        <taxon>Lecanorales</taxon>
        <taxon>Lecanorineae</taxon>
        <taxon>Parmeliaceae</taxon>
        <taxon>Letharia</taxon>
    </lineage>
</organism>
<accession>A0A8H6CFY6</accession>
<evidence type="ECO:0008006" key="3">
    <source>
        <dbReference type="Google" id="ProtNLM"/>
    </source>
</evidence>
<dbReference type="AlphaFoldDB" id="A0A8H6CFY6"/>
<dbReference type="PANTHER" id="PTHR42085:SF4">
    <property type="entry name" value="F-BOX DOMAIN-CONTAINING PROTEIN"/>
    <property type="match status" value="1"/>
</dbReference>
<dbReference type="PANTHER" id="PTHR42085">
    <property type="entry name" value="F-BOX DOMAIN-CONTAINING PROTEIN"/>
    <property type="match status" value="1"/>
</dbReference>
<evidence type="ECO:0000313" key="2">
    <source>
        <dbReference type="Proteomes" id="UP000578531"/>
    </source>
</evidence>
<dbReference type="InterPro" id="IPR038883">
    <property type="entry name" value="AN11006-like"/>
</dbReference>
<evidence type="ECO:0000313" key="1">
    <source>
        <dbReference type="EMBL" id="KAF6222521.1"/>
    </source>
</evidence>
<protein>
    <recommendedName>
        <fullName evidence="3">SAP domain-containing protein</fullName>
    </recommendedName>
</protein>